<name>A0A4D6L5B0_VIGUN</name>
<protein>
    <submittedName>
        <fullName evidence="2">Uncharacterized protein</fullName>
    </submittedName>
</protein>
<dbReference type="EMBL" id="CP039346">
    <property type="protein sequence ID" value="QCD83688.1"/>
    <property type="molecule type" value="Genomic_DNA"/>
</dbReference>
<accession>A0A4D6L5B0</accession>
<evidence type="ECO:0000313" key="3">
    <source>
        <dbReference type="Proteomes" id="UP000501690"/>
    </source>
</evidence>
<gene>
    <name evidence="2" type="ORF">DEO72_LG2g4035</name>
</gene>
<evidence type="ECO:0000313" key="2">
    <source>
        <dbReference type="EMBL" id="QCD83688.1"/>
    </source>
</evidence>
<dbReference type="AlphaFoldDB" id="A0A4D6L5B0"/>
<organism evidence="2 3">
    <name type="scientific">Vigna unguiculata</name>
    <name type="common">Cowpea</name>
    <dbReference type="NCBI Taxonomy" id="3917"/>
    <lineage>
        <taxon>Eukaryota</taxon>
        <taxon>Viridiplantae</taxon>
        <taxon>Streptophyta</taxon>
        <taxon>Embryophyta</taxon>
        <taxon>Tracheophyta</taxon>
        <taxon>Spermatophyta</taxon>
        <taxon>Magnoliopsida</taxon>
        <taxon>eudicotyledons</taxon>
        <taxon>Gunneridae</taxon>
        <taxon>Pentapetalae</taxon>
        <taxon>rosids</taxon>
        <taxon>fabids</taxon>
        <taxon>Fabales</taxon>
        <taxon>Fabaceae</taxon>
        <taxon>Papilionoideae</taxon>
        <taxon>50 kb inversion clade</taxon>
        <taxon>NPAAA clade</taxon>
        <taxon>indigoferoid/millettioid clade</taxon>
        <taxon>Phaseoleae</taxon>
        <taxon>Vigna</taxon>
    </lineage>
</organism>
<dbReference type="Proteomes" id="UP000501690">
    <property type="component" value="Linkage Group LG2"/>
</dbReference>
<reference evidence="2 3" key="1">
    <citation type="submission" date="2019-04" db="EMBL/GenBank/DDBJ databases">
        <title>An improved genome assembly and genetic linkage map for asparagus bean, Vigna unguiculata ssp. sesquipedialis.</title>
        <authorList>
            <person name="Xia Q."/>
            <person name="Zhang R."/>
            <person name="Dong Y."/>
        </authorList>
    </citation>
    <scope>NUCLEOTIDE SEQUENCE [LARGE SCALE GENOMIC DNA]</scope>
    <source>
        <tissue evidence="2">Leaf</tissue>
    </source>
</reference>
<feature type="region of interest" description="Disordered" evidence="1">
    <location>
        <begin position="1"/>
        <end position="47"/>
    </location>
</feature>
<evidence type="ECO:0000256" key="1">
    <source>
        <dbReference type="SAM" id="MobiDB-lite"/>
    </source>
</evidence>
<keyword evidence="3" id="KW-1185">Reference proteome</keyword>
<sequence length="108" mass="11879">MRASCHRRLVSHPATAVSSRVQPPPREPPVAVSSRVRPPPRETPAAVSCRVRPRCSDQSSLSLSLCKCSGVPPPPRKYFRSFAAIVASRFSLRIESQFKSIVSSDVEH</sequence>
<proteinExistence type="predicted"/>
<feature type="compositionally biased region" description="Basic residues" evidence="1">
    <location>
        <begin position="1"/>
        <end position="10"/>
    </location>
</feature>